<comment type="caution">
    <text evidence="1">The sequence shown here is derived from an EMBL/GenBank/DDBJ whole genome shotgun (WGS) entry which is preliminary data.</text>
</comment>
<sequence>MATKADDFMVKGMTEVRKKKANECKELEKKEW</sequence>
<name>A0A0L0P144_CANAR</name>
<organism evidence="1 2">
    <name type="scientific">Candidozyma auris</name>
    <name type="common">Yeast</name>
    <name type="synonym">Candida auris</name>
    <dbReference type="NCBI Taxonomy" id="498019"/>
    <lineage>
        <taxon>Eukaryota</taxon>
        <taxon>Fungi</taxon>
        <taxon>Dikarya</taxon>
        <taxon>Ascomycota</taxon>
        <taxon>Saccharomycotina</taxon>
        <taxon>Pichiomycetes</taxon>
        <taxon>Metschnikowiaceae</taxon>
        <taxon>Candidozyma</taxon>
    </lineage>
</organism>
<dbReference type="Proteomes" id="UP000037122">
    <property type="component" value="Unassembled WGS sequence"/>
</dbReference>
<evidence type="ECO:0000313" key="1">
    <source>
        <dbReference type="EMBL" id="KNE00077.1"/>
    </source>
</evidence>
<accession>A0A0L0P144</accession>
<evidence type="ECO:0000313" key="2">
    <source>
        <dbReference type="Proteomes" id="UP000037122"/>
    </source>
</evidence>
<dbReference type="AlphaFoldDB" id="A0A0L0P144"/>
<dbReference type="VEuPathDB" id="FungiDB:QG37_03023"/>
<dbReference type="EMBL" id="LGST01000020">
    <property type="protein sequence ID" value="KNE00077.1"/>
    <property type="molecule type" value="Genomic_DNA"/>
</dbReference>
<protein>
    <submittedName>
        <fullName evidence="1">Uncharacterized protein</fullName>
    </submittedName>
</protein>
<reference evidence="2" key="1">
    <citation type="journal article" date="2015" name="BMC Genomics">
        <title>Draft genome of a commonly misdiagnosed multidrug resistant pathogen Candida auris.</title>
        <authorList>
            <person name="Chatterjee S."/>
            <person name="Alampalli S.V."/>
            <person name="Nageshan R.K."/>
            <person name="Chettiar S.T."/>
            <person name="Joshi S."/>
            <person name="Tatu U.S."/>
        </authorList>
    </citation>
    <scope>NUCLEOTIDE SEQUENCE [LARGE SCALE GENOMIC DNA]</scope>
    <source>
        <strain evidence="2">6684</strain>
    </source>
</reference>
<gene>
    <name evidence="1" type="ORF">QG37_03023</name>
</gene>
<proteinExistence type="predicted"/>